<dbReference type="Pfam" id="PF00532">
    <property type="entry name" value="Peripla_BP_1"/>
    <property type="match status" value="1"/>
</dbReference>
<sequence>MSSSPPPNIRDLAARLGISHTTVSLALRNHPSVAEATRRRVQDLAQKTGYHSNALVNALMVQVRRGRRIAPSGEVVAYLTSHSGEDDWRQHPSHRQQFEGARQRAEELGFMLQPMWLGDRGLRSRQLDRILGARGVRGAILAPLAVDHHTLELDWAHRAVVTIGYSFRQVPLHRTVHDNVSLMEACYQQLKKLGHKRIGLVMHETDSARVRHLWVTGFLGAQWRFGGARIAPMMFKDFDDDGPFLKWVKKTRPDAVIGVWRDQPLDWLRNNKISVPAQVGYATLDLGDRVGKIAGMQQDNTSIGMAAMDMLAGQLFRSEIGMPVSPKVTLVEGTWMDGPTANRRAES</sequence>
<keyword evidence="3" id="KW-0238">DNA-binding</keyword>
<dbReference type="CDD" id="cd01392">
    <property type="entry name" value="HTH_LacI"/>
    <property type="match status" value="1"/>
</dbReference>
<evidence type="ECO:0000313" key="7">
    <source>
        <dbReference type="Proteomes" id="UP000315648"/>
    </source>
</evidence>
<dbReference type="GO" id="GO:0000976">
    <property type="term" value="F:transcription cis-regulatory region binding"/>
    <property type="evidence" value="ECO:0007669"/>
    <property type="project" value="TreeGrafter"/>
</dbReference>
<dbReference type="EMBL" id="VMBG01000001">
    <property type="protein sequence ID" value="TSJ79590.1"/>
    <property type="molecule type" value="Genomic_DNA"/>
</dbReference>
<dbReference type="Pfam" id="PF00356">
    <property type="entry name" value="LacI"/>
    <property type="match status" value="1"/>
</dbReference>
<dbReference type="SUPFAM" id="SSF53822">
    <property type="entry name" value="Periplasmic binding protein-like I"/>
    <property type="match status" value="1"/>
</dbReference>
<gene>
    <name evidence="6" type="ORF">FPL22_09980</name>
</gene>
<feature type="domain" description="HTH lacI-type" evidence="5">
    <location>
        <begin position="7"/>
        <end position="61"/>
    </location>
</feature>
<dbReference type="Gene3D" id="3.40.50.2300">
    <property type="match status" value="2"/>
</dbReference>
<accession>A0A556QSH6</accession>
<evidence type="ECO:0000313" key="6">
    <source>
        <dbReference type="EMBL" id="TSJ79590.1"/>
    </source>
</evidence>
<reference evidence="6 7" key="1">
    <citation type="submission" date="2019-07" db="EMBL/GenBank/DDBJ databases">
        <title>Description of 53C-WASEF.</title>
        <authorList>
            <person name="Pitt A."/>
            <person name="Hahn M.W."/>
        </authorList>
    </citation>
    <scope>NUCLEOTIDE SEQUENCE [LARGE SCALE GENOMIC DNA]</scope>
    <source>
        <strain evidence="6 7">53C-WASEF</strain>
    </source>
</reference>
<dbReference type="AlphaFoldDB" id="A0A556QSH6"/>
<dbReference type="OrthoDB" id="3467214at2"/>
<name>A0A556QSH6_9BACT</name>
<dbReference type="SMART" id="SM00354">
    <property type="entry name" value="HTH_LACI"/>
    <property type="match status" value="1"/>
</dbReference>
<evidence type="ECO:0000256" key="2">
    <source>
        <dbReference type="ARBA" id="ARBA00023015"/>
    </source>
</evidence>
<organism evidence="6 7">
    <name type="scientific">Rariglobus hedericola</name>
    <dbReference type="NCBI Taxonomy" id="2597822"/>
    <lineage>
        <taxon>Bacteria</taxon>
        <taxon>Pseudomonadati</taxon>
        <taxon>Verrucomicrobiota</taxon>
        <taxon>Opitutia</taxon>
        <taxon>Opitutales</taxon>
        <taxon>Opitutaceae</taxon>
        <taxon>Rariglobus</taxon>
    </lineage>
</organism>
<evidence type="ECO:0000256" key="1">
    <source>
        <dbReference type="ARBA" id="ARBA00022491"/>
    </source>
</evidence>
<keyword evidence="7" id="KW-1185">Reference proteome</keyword>
<dbReference type="Proteomes" id="UP000315648">
    <property type="component" value="Unassembled WGS sequence"/>
</dbReference>
<keyword evidence="2" id="KW-0805">Transcription regulation</keyword>
<comment type="caution">
    <text evidence="6">The sequence shown here is derived from an EMBL/GenBank/DDBJ whole genome shotgun (WGS) entry which is preliminary data.</text>
</comment>
<evidence type="ECO:0000259" key="5">
    <source>
        <dbReference type="PROSITE" id="PS50932"/>
    </source>
</evidence>
<dbReference type="GO" id="GO:0003700">
    <property type="term" value="F:DNA-binding transcription factor activity"/>
    <property type="evidence" value="ECO:0007669"/>
    <property type="project" value="TreeGrafter"/>
</dbReference>
<keyword evidence="4" id="KW-0804">Transcription</keyword>
<evidence type="ECO:0000256" key="4">
    <source>
        <dbReference type="ARBA" id="ARBA00023163"/>
    </source>
</evidence>
<dbReference type="InterPro" id="IPR001761">
    <property type="entry name" value="Peripla_BP/Lac1_sug-bd_dom"/>
</dbReference>
<dbReference type="PROSITE" id="PS50932">
    <property type="entry name" value="HTH_LACI_2"/>
    <property type="match status" value="1"/>
</dbReference>
<dbReference type="RefSeq" id="WP_144230131.1">
    <property type="nucleotide sequence ID" value="NZ_CBCRVV010000012.1"/>
</dbReference>
<keyword evidence="1" id="KW-0678">Repressor</keyword>
<dbReference type="InterPro" id="IPR028082">
    <property type="entry name" value="Peripla_BP_I"/>
</dbReference>
<dbReference type="PANTHER" id="PTHR30146">
    <property type="entry name" value="LACI-RELATED TRANSCRIPTIONAL REPRESSOR"/>
    <property type="match status" value="1"/>
</dbReference>
<dbReference type="Gene3D" id="1.10.260.40">
    <property type="entry name" value="lambda repressor-like DNA-binding domains"/>
    <property type="match status" value="1"/>
</dbReference>
<dbReference type="SUPFAM" id="SSF47413">
    <property type="entry name" value="lambda repressor-like DNA-binding domains"/>
    <property type="match status" value="1"/>
</dbReference>
<dbReference type="PANTHER" id="PTHR30146:SF148">
    <property type="entry name" value="HTH-TYPE TRANSCRIPTIONAL REPRESSOR PURR-RELATED"/>
    <property type="match status" value="1"/>
</dbReference>
<dbReference type="InterPro" id="IPR000843">
    <property type="entry name" value="HTH_LacI"/>
</dbReference>
<proteinExistence type="predicted"/>
<evidence type="ECO:0000256" key="3">
    <source>
        <dbReference type="ARBA" id="ARBA00023125"/>
    </source>
</evidence>
<dbReference type="InterPro" id="IPR010982">
    <property type="entry name" value="Lambda_DNA-bd_dom_sf"/>
</dbReference>
<protein>
    <submittedName>
        <fullName evidence="6">LacI family transcriptional regulator</fullName>
    </submittedName>
</protein>